<feature type="signal peptide" evidence="1">
    <location>
        <begin position="1"/>
        <end position="21"/>
    </location>
</feature>
<sequence length="127" mass="13784">MKTIKQFLVAMIATIALTASSCSNDNSDEKSPDSIGETEWIFDLAGSEFILYFSKETNQCHISQEGGNLIGAYSYSKSSGLMSFPKSAQNTTTGLFKTNTNYSITVSGNKLTVPVNGKNMIFTKIVD</sequence>
<dbReference type="PROSITE" id="PS51257">
    <property type="entry name" value="PROKAR_LIPOPROTEIN"/>
    <property type="match status" value="1"/>
</dbReference>
<keyword evidence="3" id="KW-1185">Reference proteome</keyword>
<reference evidence="2 3" key="1">
    <citation type="submission" date="2023-07" db="EMBL/GenBank/DDBJ databases">
        <title>Sorghum-associated microbial communities from plants grown in Nebraska, USA.</title>
        <authorList>
            <person name="Schachtman D."/>
        </authorList>
    </citation>
    <scope>NUCLEOTIDE SEQUENCE [LARGE SCALE GENOMIC DNA]</scope>
    <source>
        <strain evidence="2 3">4129</strain>
    </source>
</reference>
<evidence type="ECO:0008006" key="4">
    <source>
        <dbReference type="Google" id="ProtNLM"/>
    </source>
</evidence>
<protein>
    <recommendedName>
        <fullName evidence="4">Lipocalin-like domain-containing protein</fullName>
    </recommendedName>
</protein>
<dbReference type="RefSeq" id="WP_310277119.1">
    <property type="nucleotide sequence ID" value="NZ_JAVDWQ010000001.1"/>
</dbReference>
<evidence type="ECO:0000313" key="2">
    <source>
        <dbReference type="EMBL" id="MDR7208420.1"/>
    </source>
</evidence>
<gene>
    <name evidence="2" type="ORF">J2W48_000341</name>
</gene>
<accession>A0ABU1Y435</accession>
<dbReference type="Proteomes" id="UP001269081">
    <property type="component" value="Unassembled WGS sequence"/>
</dbReference>
<organism evidence="2 3">
    <name type="scientific">Flavobacterium piscis</name>
    <dbReference type="NCBI Taxonomy" id="1114874"/>
    <lineage>
        <taxon>Bacteria</taxon>
        <taxon>Pseudomonadati</taxon>
        <taxon>Bacteroidota</taxon>
        <taxon>Flavobacteriia</taxon>
        <taxon>Flavobacteriales</taxon>
        <taxon>Flavobacteriaceae</taxon>
        <taxon>Flavobacterium</taxon>
    </lineage>
</organism>
<evidence type="ECO:0000313" key="3">
    <source>
        <dbReference type="Proteomes" id="UP001269081"/>
    </source>
</evidence>
<evidence type="ECO:0000256" key="1">
    <source>
        <dbReference type="SAM" id="SignalP"/>
    </source>
</evidence>
<name>A0ABU1Y435_9FLAO</name>
<keyword evidence="1" id="KW-0732">Signal</keyword>
<comment type="caution">
    <text evidence="2">The sequence shown here is derived from an EMBL/GenBank/DDBJ whole genome shotgun (WGS) entry which is preliminary data.</text>
</comment>
<dbReference type="EMBL" id="JAVDWQ010000001">
    <property type="protein sequence ID" value="MDR7208420.1"/>
    <property type="molecule type" value="Genomic_DNA"/>
</dbReference>
<feature type="chain" id="PRO_5045252859" description="Lipocalin-like domain-containing protein" evidence="1">
    <location>
        <begin position="22"/>
        <end position="127"/>
    </location>
</feature>
<proteinExistence type="predicted"/>